<organism evidence="1 2">
    <name type="scientific">Labrys okinawensis</name>
    <dbReference type="NCBI Taxonomy" id="346911"/>
    <lineage>
        <taxon>Bacteria</taxon>
        <taxon>Pseudomonadati</taxon>
        <taxon>Pseudomonadota</taxon>
        <taxon>Alphaproteobacteria</taxon>
        <taxon>Hyphomicrobiales</taxon>
        <taxon>Xanthobacteraceae</taxon>
        <taxon>Labrys</taxon>
    </lineage>
</organism>
<proteinExistence type="predicted"/>
<evidence type="ECO:0000313" key="2">
    <source>
        <dbReference type="Proteomes" id="UP000237682"/>
    </source>
</evidence>
<dbReference type="EMBL" id="PUEJ01000004">
    <property type="protein sequence ID" value="PRH87554.1"/>
    <property type="molecule type" value="Genomic_DNA"/>
</dbReference>
<comment type="caution">
    <text evidence="1">The sequence shown here is derived from an EMBL/GenBank/DDBJ whole genome shotgun (WGS) entry which is preliminary data.</text>
</comment>
<gene>
    <name evidence="1" type="ORF">C5L14_13195</name>
</gene>
<protein>
    <submittedName>
        <fullName evidence="1">Uncharacterized protein</fullName>
    </submittedName>
</protein>
<reference evidence="1 2" key="1">
    <citation type="submission" date="2018-02" db="EMBL/GenBank/DDBJ databases">
        <title>Whole genome sequencing of endophytic bacterium.</title>
        <authorList>
            <person name="Eedara R."/>
            <person name="Podile A.R."/>
        </authorList>
    </citation>
    <scope>NUCLEOTIDE SEQUENCE [LARGE SCALE GENOMIC DNA]</scope>
    <source>
        <strain evidence="1 2">RP1T</strain>
    </source>
</reference>
<sequence length="99" mass="11057">MGLGQPTYVVLLKCGRRNVEMQGQEIILAVRAVSEKHLQTILPGLDNALVGLDNAVRPKIKVSTFSRSIAIPLAYQSSSQWDMRYCKIPDFDDIVGVRR</sequence>
<evidence type="ECO:0000313" key="1">
    <source>
        <dbReference type="EMBL" id="PRH87554.1"/>
    </source>
</evidence>
<accession>A0A2S9QDY2</accession>
<name>A0A2S9QDY2_9HYPH</name>
<dbReference type="AlphaFoldDB" id="A0A2S9QDY2"/>
<keyword evidence="2" id="KW-1185">Reference proteome</keyword>
<dbReference type="Proteomes" id="UP000237682">
    <property type="component" value="Unassembled WGS sequence"/>
</dbReference>